<dbReference type="STRING" id="348802.A0A0D2EJ54"/>
<dbReference type="RefSeq" id="XP_013316007.1">
    <property type="nucleotide sequence ID" value="XM_013460553.1"/>
</dbReference>
<keyword evidence="4 6" id="KW-1133">Transmembrane helix</keyword>
<evidence type="ECO:0000256" key="6">
    <source>
        <dbReference type="SAM" id="Phobius"/>
    </source>
</evidence>
<dbReference type="PANTHER" id="PTHR22950">
    <property type="entry name" value="AMINO ACID TRANSPORTER"/>
    <property type="match status" value="1"/>
</dbReference>
<accession>A0A0D2EJ54</accession>
<evidence type="ECO:0000313" key="8">
    <source>
        <dbReference type="EMBL" id="KIW55423.1"/>
    </source>
</evidence>
<feature type="transmembrane region" description="Helical" evidence="6">
    <location>
        <begin position="300"/>
        <end position="326"/>
    </location>
</feature>
<dbReference type="HOGENOM" id="CLU_027816_3_1_1"/>
<feature type="transmembrane region" description="Helical" evidence="6">
    <location>
        <begin position="119"/>
        <end position="144"/>
    </location>
</feature>
<feature type="transmembrane region" description="Helical" evidence="6">
    <location>
        <begin position="174"/>
        <end position="196"/>
    </location>
</feature>
<evidence type="ECO:0000256" key="2">
    <source>
        <dbReference type="ARBA" id="ARBA00008066"/>
    </source>
</evidence>
<dbReference type="Pfam" id="PF01490">
    <property type="entry name" value="Aa_trans"/>
    <property type="match status" value="1"/>
</dbReference>
<dbReference type="GO" id="GO:0015179">
    <property type="term" value="F:L-amino acid transmembrane transporter activity"/>
    <property type="evidence" value="ECO:0007669"/>
    <property type="project" value="TreeGrafter"/>
</dbReference>
<dbReference type="EMBL" id="KN847319">
    <property type="protein sequence ID" value="KIW55423.1"/>
    <property type="molecule type" value="Genomic_DNA"/>
</dbReference>
<keyword evidence="3 6" id="KW-0812">Transmembrane</keyword>
<dbReference type="Proteomes" id="UP000054342">
    <property type="component" value="Unassembled WGS sequence"/>
</dbReference>
<feature type="transmembrane region" description="Helical" evidence="6">
    <location>
        <begin position="373"/>
        <end position="392"/>
    </location>
</feature>
<gene>
    <name evidence="8" type="ORF">PV05_04167</name>
</gene>
<feature type="transmembrane region" description="Helical" evidence="6">
    <location>
        <begin position="216"/>
        <end position="237"/>
    </location>
</feature>
<name>A0A0D2EJ54_9EURO</name>
<feature type="transmembrane region" description="Helical" evidence="6">
    <location>
        <begin position="150"/>
        <end position="167"/>
    </location>
</feature>
<proteinExistence type="inferred from homology"/>
<dbReference type="AlphaFoldDB" id="A0A0D2EJ54"/>
<evidence type="ECO:0000256" key="1">
    <source>
        <dbReference type="ARBA" id="ARBA00004141"/>
    </source>
</evidence>
<comment type="similarity">
    <text evidence="2">Belongs to the amino acid/polyamine transporter 2 family.</text>
</comment>
<evidence type="ECO:0000256" key="3">
    <source>
        <dbReference type="ARBA" id="ARBA00022692"/>
    </source>
</evidence>
<evidence type="ECO:0000256" key="4">
    <source>
        <dbReference type="ARBA" id="ARBA00022989"/>
    </source>
</evidence>
<keyword evidence="5 6" id="KW-0472">Membrane</keyword>
<protein>
    <recommendedName>
        <fullName evidence="7">Amino acid transporter transmembrane domain-containing protein</fullName>
    </recommendedName>
</protein>
<evidence type="ECO:0000259" key="7">
    <source>
        <dbReference type="Pfam" id="PF01490"/>
    </source>
</evidence>
<reference evidence="8 9" key="1">
    <citation type="submission" date="2015-01" db="EMBL/GenBank/DDBJ databases">
        <title>The Genome Sequence of Exophiala xenobiotica CBS118157.</title>
        <authorList>
            <consortium name="The Broad Institute Genomics Platform"/>
            <person name="Cuomo C."/>
            <person name="de Hoog S."/>
            <person name="Gorbushina A."/>
            <person name="Stielow B."/>
            <person name="Teixiera M."/>
            <person name="Abouelleil A."/>
            <person name="Chapman S.B."/>
            <person name="Priest M."/>
            <person name="Young S.K."/>
            <person name="Wortman J."/>
            <person name="Nusbaum C."/>
            <person name="Birren B."/>
        </authorList>
    </citation>
    <scope>NUCLEOTIDE SEQUENCE [LARGE SCALE GENOMIC DNA]</scope>
    <source>
        <strain evidence="8 9">CBS 118157</strain>
    </source>
</reference>
<keyword evidence="9" id="KW-1185">Reference proteome</keyword>
<dbReference type="GeneID" id="25326075"/>
<organism evidence="8 9">
    <name type="scientific">Exophiala xenobiotica</name>
    <dbReference type="NCBI Taxonomy" id="348802"/>
    <lineage>
        <taxon>Eukaryota</taxon>
        <taxon>Fungi</taxon>
        <taxon>Dikarya</taxon>
        <taxon>Ascomycota</taxon>
        <taxon>Pezizomycotina</taxon>
        <taxon>Eurotiomycetes</taxon>
        <taxon>Chaetothyriomycetidae</taxon>
        <taxon>Chaetothyriales</taxon>
        <taxon>Herpotrichiellaceae</taxon>
        <taxon>Exophiala</taxon>
    </lineage>
</organism>
<comment type="subcellular location">
    <subcellularLocation>
        <location evidence="1">Membrane</location>
        <topology evidence="1">Multi-pass membrane protein</topology>
    </subcellularLocation>
</comment>
<evidence type="ECO:0000313" key="9">
    <source>
        <dbReference type="Proteomes" id="UP000054342"/>
    </source>
</evidence>
<feature type="domain" description="Amino acid transporter transmembrane" evidence="7">
    <location>
        <begin position="36"/>
        <end position="392"/>
    </location>
</feature>
<feature type="transmembrane region" description="Helical" evidence="6">
    <location>
        <begin position="258"/>
        <end position="280"/>
    </location>
</feature>
<evidence type="ECO:0000256" key="5">
    <source>
        <dbReference type="ARBA" id="ARBA00023136"/>
    </source>
</evidence>
<feature type="transmembrane region" description="Helical" evidence="6">
    <location>
        <begin position="36"/>
        <end position="56"/>
    </location>
</feature>
<dbReference type="InterPro" id="IPR013057">
    <property type="entry name" value="AA_transpt_TM"/>
</dbReference>
<dbReference type="FunFam" id="1.20.1740.10:FF:000039">
    <property type="entry name" value="Neutral amino acid transporter (Eurofung)"/>
    <property type="match status" value="1"/>
</dbReference>
<dbReference type="OrthoDB" id="40134at2759"/>
<sequence>MLSAQAERKGAEDIAIGDDEKHEVFKKTVDGVRFRTVKWPVAAIIFLKLMFAPGVLSIPGAMYNLGALGGALSVIGWGALNTYTASNLGDFRSKHAQCHTVIDMANLVGGVWLKELVGFLYLVSFVLVSGSGILGVSIAINALSDHGACTVWWSFLATIVVIILARIRTFQKIGWITWAGFASIFIAVLIVVIGVTTIDRPASGPQTGDFDLGYHVIGHPGFIAGMTASATIFVSSSETSSFMPVIAEMKNPTDYKKAFFTCMAVLNAAYLAFSLVVYRWCGQWVANPSLGSAEPVVKKVAYGVGLVGLAVSGCLYLHVAAKYLFVRMLRNTARLQANTLTHWATRLGCTVGLGAIAFILASAIPIFNYLLALTGSICFSPLAIILPNWFWVHDHSQYLRGSFNQKAVFTFHTLLMLTGSFL</sequence>
<dbReference type="PANTHER" id="PTHR22950:SF697">
    <property type="entry name" value="AMINO ACID TRANSPORTER (EUROFUNG)"/>
    <property type="match status" value="1"/>
</dbReference>
<feature type="transmembrane region" description="Helical" evidence="6">
    <location>
        <begin position="347"/>
        <end position="367"/>
    </location>
</feature>
<feature type="transmembrane region" description="Helical" evidence="6">
    <location>
        <begin position="62"/>
        <end position="84"/>
    </location>
</feature>
<dbReference type="GO" id="GO:0016020">
    <property type="term" value="C:membrane"/>
    <property type="evidence" value="ECO:0007669"/>
    <property type="project" value="UniProtKB-SubCell"/>
</dbReference>